<dbReference type="SMART" id="SM00512">
    <property type="entry name" value="Skp1"/>
    <property type="match status" value="1"/>
</dbReference>
<evidence type="ECO:0000256" key="3">
    <source>
        <dbReference type="ARBA" id="ARBA00022786"/>
    </source>
</evidence>
<dbReference type="GO" id="GO:0009867">
    <property type="term" value="P:jasmonic acid mediated signaling pathway"/>
    <property type="evidence" value="ECO:0007669"/>
    <property type="project" value="UniProtKB-ARBA"/>
</dbReference>
<comment type="subunit">
    <text evidence="4">Part of a SCF (SKP1-cullin-F-box) protein ligase complex.</text>
</comment>
<evidence type="ECO:0000313" key="7">
    <source>
        <dbReference type="EMBL" id="KAJ1699638.1"/>
    </source>
</evidence>
<dbReference type="GO" id="GO:0006511">
    <property type="term" value="P:ubiquitin-dependent protein catabolic process"/>
    <property type="evidence" value="ECO:0007669"/>
    <property type="project" value="InterPro"/>
</dbReference>
<name>A0A9Q0CT06_9POAL</name>
<dbReference type="OrthoDB" id="2342932at2759"/>
<gene>
    <name evidence="7" type="ORF">LUZ63_008150</name>
</gene>
<proteinExistence type="inferred from homology"/>
<comment type="similarity">
    <text evidence="2 4">Belongs to the SKP1 family.</text>
</comment>
<dbReference type="Gene3D" id="3.30.710.10">
    <property type="entry name" value="Potassium Channel Kv1.1, Chain A"/>
    <property type="match status" value="1"/>
</dbReference>
<dbReference type="SUPFAM" id="SSF54695">
    <property type="entry name" value="POZ domain"/>
    <property type="match status" value="1"/>
</dbReference>
<accession>A0A9Q0CT06</accession>
<comment type="pathway">
    <text evidence="1 4">Protein modification; protein ubiquitination.</text>
</comment>
<dbReference type="GO" id="GO:0016567">
    <property type="term" value="P:protein ubiquitination"/>
    <property type="evidence" value="ECO:0007669"/>
    <property type="project" value="UniProtKB-UniRule"/>
</dbReference>
<dbReference type="Pfam" id="PF01466">
    <property type="entry name" value="Skp1"/>
    <property type="match status" value="1"/>
</dbReference>
<reference evidence="7" key="1">
    <citation type="journal article" date="2022" name="Cell">
        <title>Repeat-based holocentromeres influence genome architecture and karyotype evolution.</title>
        <authorList>
            <person name="Hofstatter P.G."/>
            <person name="Thangavel G."/>
            <person name="Lux T."/>
            <person name="Neumann P."/>
            <person name="Vondrak T."/>
            <person name="Novak P."/>
            <person name="Zhang M."/>
            <person name="Costa L."/>
            <person name="Castellani M."/>
            <person name="Scott A."/>
            <person name="Toegelov H."/>
            <person name="Fuchs J."/>
            <person name="Mata-Sucre Y."/>
            <person name="Dias Y."/>
            <person name="Vanzela A.L.L."/>
            <person name="Huettel B."/>
            <person name="Almeida C.C.S."/>
            <person name="Simkova H."/>
            <person name="Souza G."/>
            <person name="Pedrosa-Harand A."/>
            <person name="Macas J."/>
            <person name="Mayer K.F.X."/>
            <person name="Houben A."/>
            <person name="Marques A."/>
        </authorList>
    </citation>
    <scope>NUCLEOTIDE SEQUENCE</scope>
    <source>
        <strain evidence="7">RhyBre1mFocal</strain>
    </source>
</reference>
<dbReference type="SUPFAM" id="SSF81382">
    <property type="entry name" value="Skp1 dimerisation domain-like"/>
    <property type="match status" value="1"/>
</dbReference>
<evidence type="ECO:0000259" key="6">
    <source>
        <dbReference type="Pfam" id="PF03931"/>
    </source>
</evidence>
<sequence>MAHNDTKEDDDMKEEKKIILQSSDGKEFSVSEAVANQFGIIRNMKGGCLDGPIKFPDDIDIRPEILSKAIDYCIMHVDAEDAVAASMTGIDECTLYYVMLAAHYLDIKHLVGLTCEIALNMMKGKSPDDIRKMFRINYDFEYPAEKEILQQNAWAFM</sequence>
<dbReference type="Pfam" id="PF03931">
    <property type="entry name" value="Skp1_POZ"/>
    <property type="match status" value="1"/>
</dbReference>
<evidence type="ECO:0000313" key="8">
    <source>
        <dbReference type="Proteomes" id="UP001151287"/>
    </source>
</evidence>
<dbReference type="InterPro" id="IPR011333">
    <property type="entry name" value="SKP1/BTB/POZ_sf"/>
</dbReference>
<protein>
    <recommendedName>
        <fullName evidence="4">SKP1-like protein</fullName>
    </recommendedName>
</protein>
<evidence type="ECO:0000259" key="5">
    <source>
        <dbReference type="Pfam" id="PF01466"/>
    </source>
</evidence>
<dbReference type="InterPro" id="IPR016072">
    <property type="entry name" value="Skp1_comp_dimer"/>
</dbReference>
<evidence type="ECO:0000256" key="4">
    <source>
        <dbReference type="PIRNR" id="PIRNR028729"/>
    </source>
</evidence>
<feature type="domain" description="SKP1 component POZ" evidence="6">
    <location>
        <begin position="16"/>
        <end position="77"/>
    </location>
</feature>
<feature type="domain" description="SKP1 component dimerisation" evidence="5">
    <location>
        <begin position="108"/>
        <end position="155"/>
    </location>
</feature>
<dbReference type="InterPro" id="IPR016897">
    <property type="entry name" value="SKP1"/>
</dbReference>
<comment type="caution">
    <text evidence="7">The sequence shown here is derived from an EMBL/GenBank/DDBJ whole genome shotgun (WGS) entry which is preliminary data.</text>
</comment>
<keyword evidence="3 4" id="KW-0833">Ubl conjugation pathway</keyword>
<keyword evidence="8" id="KW-1185">Reference proteome</keyword>
<dbReference type="PANTHER" id="PTHR11165">
    <property type="entry name" value="SKP1"/>
    <property type="match status" value="1"/>
</dbReference>
<dbReference type="AlphaFoldDB" id="A0A9Q0CT06"/>
<evidence type="ECO:0000256" key="2">
    <source>
        <dbReference type="ARBA" id="ARBA00009993"/>
    </source>
</evidence>
<dbReference type="InterPro" id="IPR001232">
    <property type="entry name" value="SKP1-like"/>
</dbReference>
<comment type="function">
    <text evidence="4">Involved in ubiquitination and subsequent proteasomal degradation of target proteins. Together with CUL1, RBX1 and a F-box protein, it forms a SCF E3 ubiquitin ligase complex. The functional specificity of this complex depends on the type of F-box protein. In the SCF complex, it serves as an adapter that links the F-box protein to CUL1.</text>
</comment>
<dbReference type="EMBL" id="JAMQYH010000002">
    <property type="protein sequence ID" value="KAJ1699638.1"/>
    <property type="molecule type" value="Genomic_DNA"/>
</dbReference>
<dbReference type="InterPro" id="IPR036296">
    <property type="entry name" value="SKP1-like_dim_sf"/>
</dbReference>
<organism evidence="7 8">
    <name type="scientific">Rhynchospora breviuscula</name>
    <dbReference type="NCBI Taxonomy" id="2022672"/>
    <lineage>
        <taxon>Eukaryota</taxon>
        <taxon>Viridiplantae</taxon>
        <taxon>Streptophyta</taxon>
        <taxon>Embryophyta</taxon>
        <taxon>Tracheophyta</taxon>
        <taxon>Spermatophyta</taxon>
        <taxon>Magnoliopsida</taxon>
        <taxon>Liliopsida</taxon>
        <taxon>Poales</taxon>
        <taxon>Cyperaceae</taxon>
        <taxon>Cyperoideae</taxon>
        <taxon>Rhynchosporeae</taxon>
        <taxon>Rhynchospora</taxon>
    </lineage>
</organism>
<dbReference type="PIRSF" id="PIRSF028729">
    <property type="entry name" value="E3_ubiquit_lig_SCF_Skp"/>
    <property type="match status" value="1"/>
</dbReference>
<dbReference type="Proteomes" id="UP001151287">
    <property type="component" value="Unassembled WGS sequence"/>
</dbReference>
<evidence type="ECO:0000256" key="1">
    <source>
        <dbReference type="ARBA" id="ARBA00004906"/>
    </source>
</evidence>
<dbReference type="InterPro" id="IPR016073">
    <property type="entry name" value="Skp1_comp_POZ"/>
</dbReference>